<dbReference type="InterPro" id="IPR003265">
    <property type="entry name" value="HhH-GPD_domain"/>
</dbReference>
<feature type="domain" description="HhH-GPD" evidence="7">
    <location>
        <begin position="129"/>
        <end position="289"/>
    </location>
</feature>
<protein>
    <recommendedName>
        <fullName evidence="3">DNA-3-methyladenine glycosylase II</fullName>
        <ecNumber evidence="3">3.2.2.21</ecNumber>
    </recommendedName>
</protein>
<dbReference type="EC" id="3.2.2.21" evidence="3"/>
<reference evidence="8 9" key="1">
    <citation type="journal article" date="2017" name="Int. J. Syst. Evol. Microbiol.">
        <title>Bacillus mangrovi sp. nov., isolated from a sediment sample from a mangrove forest.</title>
        <authorList>
            <person name="Gupta V."/>
            <person name="Singh P.K."/>
            <person name="Korpole S."/>
            <person name="Tanuku N.R.S."/>
            <person name="Pinnaka A.K."/>
        </authorList>
    </citation>
    <scope>NUCLEOTIDE SEQUENCE [LARGE SCALE GENOMIC DNA]</scope>
    <source>
        <strain evidence="8 9">KCTC 33872</strain>
    </source>
</reference>
<dbReference type="RefSeq" id="WP_155113374.1">
    <property type="nucleotide sequence ID" value="NZ_WMIB01000019.1"/>
</dbReference>
<evidence type="ECO:0000256" key="5">
    <source>
        <dbReference type="ARBA" id="ARBA00023204"/>
    </source>
</evidence>
<dbReference type="Gene3D" id="1.10.340.30">
    <property type="entry name" value="Hypothetical protein, domain 2"/>
    <property type="match status" value="1"/>
</dbReference>
<proteinExistence type="inferred from homology"/>
<keyword evidence="4" id="KW-0227">DNA damage</keyword>
<dbReference type="SMART" id="SM00278">
    <property type="entry name" value="HhH1"/>
    <property type="match status" value="1"/>
</dbReference>
<sequence length="294" mass="33783">MWQEQVQVAAPYDFDRVLERLSIDSMNVLDLAERYVKVPLRLNGFEPHVVTVQATGTKQEPAFTVTGRTEAVKEEAMAEVRRIFQWDLQLQAVAEHFKPSTIAEIFAEHEGTPLVLDFSLYGSLIKCIIHQQLNMAFAMTLTKRFVQTYGEEVDGVWFYPHPEKAAAIPVTELRELQFSGRKAEYITSISALVANGEIDLDNMHNQTDDEIYEQLIKIKGIGPWTVQNILLFGLGRPNLFPLADIGIQNALKQHFQMDAKPTKEEMLAFSREWEPYLSYASLYLWRSIEKRTER</sequence>
<name>A0A7X2S731_9BACI</name>
<dbReference type="InterPro" id="IPR003583">
    <property type="entry name" value="Hlx-hairpin-Hlx_DNA-bd_motif"/>
</dbReference>
<keyword evidence="5" id="KW-0234">DNA repair</keyword>
<evidence type="ECO:0000256" key="3">
    <source>
        <dbReference type="ARBA" id="ARBA00012000"/>
    </source>
</evidence>
<keyword evidence="9" id="KW-1185">Reference proteome</keyword>
<dbReference type="Pfam" id="PF00730">
    <property type="entry name" value="HhH-GPD"/>
    <property type="match status" value="1"/>
</dbReference>
<feature type="domain" description="Helix-hairpin-helix DNA-binding motif class 1" evidence="6">
    <location>
        <begin position="213"/>
        <end position="232"/>
    </location>
</feature>
<dbReference type="OrthoDB" id="9785929at2"/>
<evidence type="ECO:0000256" key="1">
    <source>
        <dbReference type="ARBA" id="ARBA00000086"/>
    </source>
</evidence>
<dbReference type="InterPro" id="IPR011257">
    <property type="entry name" value="DNA_glycosylase"/>
</dbReference>
<dbReference type="PANTHER" id="PTHR43003">
    <property type="entry name" value="DNA-3-METHYLADENINE GLYCOSYLASE"/>
    <property type="match status" value="1"/>
</dbReference>
<dbReference type="GO" id="GO:0008725">
    <property type="term" value="F:DNA-3-methyladenine glycosylase activity"/>
    <property type="evidence" value="ECO:0007669"/>
    <property type="project" value="TreeGrafter"/>
</dbReference>
<dbReference type="GO" id="GO:0043916">
    <property type="term" value="F:DNA-7-methylguanine glycosylase activity"/>
    <property type="evidence" value="ECO:0007669"/>
    <property type="project" value="TreeGrafter"/>
</dbReference>
<accession>A0A7X2S731</accession>
<evidence type="ECO:0000313" key="9">
    <source>
        <dbReference type="Proteomes" id="UP000434639"/>
    </source>
</evidence>
<dbReference type="CDD" id="cd00056">
    <property type="entry name" value="ENDO3c"/>
    <property type="match status" value="1"/>
</dbReference>
<dbReference type="SUPFAM" id="SSF48150">
    <property type="entry name" value="DNA-glycosylase"/>
    <property type="match status" value="1"/>
</dbReference>
<comment type="catalytic activity">
    <reaction evidence="1">
        <text>Hydrolysis of alkylated DNA, releasing 3-methyladenine, 3-methylguanine, 7-methylguanine and 7-methyladenine.</text>
        <dbReference type="EC" id="3.2.2.21"/>
    </reaction>
</comment>
<dbReference type="InterPro" id="IPR051912">
    <property type="entry name" value="Alkylbase_DNA_Glycosylase/TA"/>
</dbReference>
<dbReference type="FunFam" id="1.10.340.30:FF:000004">
    <property type="entry name" value="DNA-3-methyladenine glycosylase II"/>
    <property type="match status" value="1"/>
</dbReference>
<gene>
    <name evidence="8" type="ORF">GKZ89_15790</name>
</gene>
<dbReference type="Proteomes" id="UP000434639">
    <property type="component" value="Unassembled WGS sequence"/>
</dbReference>
<dbReference type="AlphaFoldDB" id="A0A7X2S731"/>
<dbReference type="EMBL" id="WMIB01000019">
    <property type="protein sequence ID" value="MTH54864.1"/>
    <property type="molecule type" value="Genomic_DNA"/>
</dbReference>
<evidence type="ECO:0000256" key="4">
    <source>
        <dbReference type="ARBA" id="ARBA00022763"/>
    </source>
</evidence>
<evidence type="ECO:0000313" key="8">
    <source>
        <dbReference type="EMBL" id="MTH54864.1"/>
    </source>
</evidence>
<dbReference type="GO" id="GO:0032131">
    <property type="term" value="F:alkylated DNA binding"/>
    <property type="evidence" value="ECO:0007669"/>
    <property type="project" value="TreeGrafter"/>
</dbReference>
<dbReference type="GO" id="GO:0005737">
    <property type="term" value="C:cytoplasm"/>
    <property type="evidence" value="ECO:0007669"/>
    <property type="project" value="TreeGrafter"/>
</dbReference>
<comment type="caution">
    <text evidence="8">The sequence shown here is derived from an EMBL/GenBank/DDBJ whole genome shotgun (WGS) entry which is preliminary data.</text>
</comment>
<dbReference type="PANTHER" id="PTHR43003:SF5">
    <property type="entry name" value="DNA-3-METHYLADENINE GLYCOSYLASE"/>
    <property type="match status" value="1"/>
</dbReference>
<evidence type="ECO:0000259" key="7">
    <source>
        <dbReference type="SMART" id="SM00478"/>
    </source>
</evidence>
<dbReference type="GO" id="GO:0006285">
    <property type="term" value="P:base-excision repair, AP site formation"/>
    <property type="evidence" value="ECO:0007669"/>
    <property type="project" value="TreeGrafter"/>
</dbReference>
<dbReference type="SMART" id="SM00478">
    <property type="entry name" value="ENDO3c"/>
    <property type="match status" value="1"/>
</dbReference>
<comment type="similarity">
    <text evidence="2">Belongs to the alkylbase DNA glycosidase AlkA family.</text>
</comment>
<evidence type="ECO:0000259" key="6">
    <source>
        <dbReference type="SMART" id="SM00278"/>
    </source>
</evidence>
<organism evidence="8 9">
    <name type="scientific">Metabacillus mangrovi</name>
    <dbReference type="NCBI Taxonomy" id="1491830"/>
    <lineage>
        <taxon>Bacteria</taxon>
        <taxon>Bacillati</taxon>
        <taxon>Bacillota</taxon>
        <taxon>Bacilli</taxon>
        <taxon>Bacillales</taxon>
        <taxon>Bacillaceae</taxon>
        <taxon>Metabacillus</taxon>
    </lineage>
</organism>
<dbReference type="GO" id="GO:0006307">
    <property type="term" value="P:DNA alkylation repair"/>
    <property type="evidence" value="ECO:0007669"/>
    <property type="project" value="TreeGrafter"/>
</dbReference>
<dbReference type="GO" id="GO:0032993">
    <property type="term" value="C:protein-DNA complex"/>
    <property type="evidence" value="ECO:0007669"/>
    <property type="project" value="TreeGrafter"/>
</dbReference>
<dbReference type="Gene3D" id="1.10.1670.40">
    <property type="match status" value="1"/>
</dbReference>
<evidence type="ECO:0000256" key="2">
    <source>
        <dbReference type="ARBA" id="ARBA00010817"/>
    </source>
</evidence>